<name>A0ABW3MBR4_9PSEU</name>
<dbReference type="InterPro" id="IPR050523">
    <property type="entry name" value="AKR_Detox_Biosynth"/>
</dbReference>
<keyword evidence="1" id="KW-0560">Oxidoreductase</keyword>
<gene>
    <name evidence="3" type="ORF">ACFQ1S_16960</name>
</gene>
<dbReference type="Proteomes" id="UP001597045">
    <property type="component" value="Unassembled WGS sequence"/>
</dbReference>
<dbReference type="PANTHER" id="PTHR43364:SF4">
    <property type="entry name" value="NAD(P)-LINKED OXIDOREDUCTASE SUPERFAMILY PROTEIN"/>
    <property type="match status" value="1"/>
</dbReference>
<dbReference type="Gene3D" id="3.20.20.100">
    <property type="entry name" value="NADP-dependent oxidoreductase domain"/>
    <property type="match status" value="1"/>
</dbReference>
<dbReference type="Pfam" id="PF00248">
    <property type="entry name" value="Aldo_ket_red"/>
    <property type="match status" value="1"/>
</dbReference>
<evidence type="ECO:0000259" key="2">
    <source>
        <dbReference type="Pfam" id="PF00248"/>
    </source>
</evidence>
<dbReference type="SUPFAM" id="SSF51430">
    <property type="entry name" value="NAD(P)-linked oxidoreductase"/>
    <property type="match status" value="1"/>
</dbReference>
<protein>
    <submittedName>
        <fullName evidence="3">Aldo/keto reductase</fullName>
    </submittedName>
</protein>
<accession>A0ABW3MBR4</accession>
<dbReference type="InterPro" id="IPR023210">
    <property type="entry name" value="NADP_OxRdtase_dom"/>
</dbReference>
<evidence type="ECO:0000256" key="1">
    <source>
        <dbReference type="ARBA" id="ARBA00023002"/>
    </source>
</evidence>
<dbReference type="PANTHER" id="PTHR43364">
    <property type="entry name" value="NADH-SPECIFIC METHYLGLYOXAL REDUCTASE-RELATED"/>
    <property type="match status" value="1"/>
</dbReference>
<comment type="caution">
    <text evidence="3">The sequence shown here is derived from an EMBL/GenBank/DDBJ whole genome shotgun (WGS) entry which is preliminary data.</text>
</comment>
<dbReference type="InterPro" id="IPR036812">
    <property type="entry name" value="NAD(P)_OxRdtase_dom_sf"/>
</dbReference>
<dbReference type="EMBL" id="JBHTIS010000936">
    <property type="protein sequence ID" value="MFD1047120.1"/>
    <property type="molecule type" value="Genomic_DNA"/>
</dbReference>
<organism evidence="3 4">
    <name type="scientific">Kibdelosporangium lantanae</name>
    <dbReference type="NCBI Taxonomy" id="1497396"/>
    <lineage>
        <taxon>Bacteria</taxon>
        <taxon>Bacillati</taxon>
        <taxon>Actinomycetota</taxon>
        <taxon>Actinomycetes</taxon>
        <taxon>Pseudonocardiales</taxon>
        <taxon>Pseudonocardiaceae</taxon>
        <taxon>Kibdelosporangium</taxon>
    </lineage>
</organism>
<feature type="domain" description="NADP-dependent oxidoreductase" evidence="2">
    <location>
        <begin position="16"/>
        <end position="223"/>
    </location>
</feature>
<reference evidence="4" key="1">
    <citation type="journal article" date="2019" name="Int. J. Syst. Evol. Microbiol.">
        <title>The Global Catalogue of Microorganisms (GCM) 10K type strain sequencing project: providing services to taxonomists for standard genome sequencing and annotation.</title>
        <authorList>
            <consortium name="The Broad Institute Genomics Platform"/>
            <consortium name="The Broad Institute Genome Sequencing Center for Infectious Disease"/>
            <person name="Wu L."/>
            <person name="Ma J."/>
        </authorList>
    </citation>
    <scope>NUCLEOTIDE SEQUENCE [LARGE SCALE GENOMIC DNA]</scope>
    <source>
        <strain evidence="4">JCM 31486</strain>
    </source>
</reference>
<evidence type="ECO:0000313" key="4">
    <source>
        <dbReference type="Proteomes" id="UP001597045"/>
    </source>
</evidence>
<proteinExistence type="predicted"/>
<evidence type="ECO:0000313" key="3">
    <source>
        <dbReference type="EMBL" id="MFD1047120.1"/>
    </source>
</evidence>
<keyword evidence="4" id="KW-1185">Reference proteome</keyword>
<sequence>MSHYHLLGRTGLRVAPLALGTMTFGWDDWGTDEDTSRQIFQRYLDWGGNFVDTAVNYGQGRSEQLLGRFIAETNTRERLVLATKFAMPTDRTDPNGSGNGRKNIMRSLDLSLSRLGTDYVDLYWLHVWDTLTPVEEVVSTMDSLVRAGKVRAVGFSDVPAWYLAKAHTLAVSRGWEPVNALQLEYSLVERNIEREHVPAAQDMGLGLVPWSPLAGGFLTGALDEYHVRGSATPSRAVRSLLEVSYNALFLAE</sequence>